<feature type="transmembrane region" description="Helical" evidence="1">
    <location>
        <begin position="231"/>
        <end position="248"/>
    </location>
</feature>
<feature type="transmembrane region" description="Helical" evidence="1">
    <location>
        <begin position="75"/>
        <end position="94"/>
    </location>
</feature>
<keyword evidence="1" id="KW-0812">Transmembrane</keyword>
<keyword evidence="1" id="KW-1133">Transmembrane helix</keyword>
<keyword evidence="3" id="KW-1185">Reference proteome</keyword>
<dbReference type="AlphaFoldDB" id="A0A1W2ERI3"/>
<dbReference type="STRING" id="1121400.SAMN02746065_1402"/>
<name>A0A1W2ERI3_9BACT</name>
<dbReference type="Proteomes" id="UP000192418">
    <property type="component" value="Unassembled WGS sequence"/>
</dbReference>
<organism evidence="2 3">
    <name type="scientific">Desulfocicer vacuolatum DSM 3385</name>
    <dbReference type="NCBI Taxonomy" id="1121400"/>
    <lineage>
        <taxon>Bacteria</taxon>
        <taxon>Pseudomonadati</taxon>
        <taxon>Thermodesulfobacteriota</taxon>
        <taxon>Desulfobacteria</taxon>
        <taxon>Desulfobacterales</taxon>
        <taxon>Desulfobacteraceae</taxon>
        <taxon>Desulfocicer</taxon>
    </lineage>
</organism>
<reference evidence="2 3" key="1">
    <citation type="submission" date="2017-04" db="EMBL/GenBank/DDBJ databases">
        <authorList>
            <person name="Afonso C.L."/>
            <person name="Miller P.J."/>
            <person name="Scott M.A."/>
            <person name="Spackman E."/>
            <person name="Goraichik I."/>
            <person name="Dimitrov K.M."/>
            <person name="Suarez D.L."/>
            <person name="Swayne D.E."/>
        </authorList>
    </citation>
    <scope>NUCLEOTIDE SEQUENCE [LARGE SCALE GENOMIC DNA]</scope>
    <source>
        <strain evidence="2 3">DSM 3385</strain>
    </source>
</reference>
<dbReference type="EMBL" id="FWXY01000040">
    <property type="protein sequence ID" value="SMD12152.1"/>
    <property type="molecule type" value="Genomic_DNA"/>
</dbReference>
<gene>
    <name evidence="2" type="ORF">SAMN02746065_1402</name>
</gene>
<evidence type="ECO:0000256" key="1">
    <source>
        <dbReference type="SAM" id="Phobius"/>
    </source>
</evidence>
<accession>A0A1W2ERI3</accession>
<evidence type="ECO:0000313" key="2">
    <source>
        <dbReference type="EMBL" id="SMD12152.1"/>
    </source>
</evidence>
<evidence type="ECO:0000313" key="3">
    <source>
        <dbReference type="Proteomes" id="UP000192418"/>
    </source>
</evidence>
<protein>
    <recommendedName>
        <fullName evidence="4">MULE transposase domain-containing protein</fullName>
    </recommendedName>
</protein>
<proteinExistence type="predicted"/>
<sequence>MTPASDTTPRMNRTICMHFCQAQYYILIQHPMQFRMVVDLAIKENPELFPAKISSGYKMKEIRFSKKMKIKTRRVLVAGVSYTIRPSFVMPYMTGFVEDVESPLFLRKFAVPFWALSHCFGKNPMFWYRLEASLGRNSLLGTTIKSAEHLPRHLSVDEKHTRLLGNKTYIATTAGSGCILGASVSESASEEDLKKAYSVFKKEAACVNPEYRPDTVNTDGWLSTQNAWKKLFPGIAVVSCFLHIFIGIRDRSRKKYKEHFLDVATKLWDCFRAESKRAFSQRVRRLSERCQNTKNKIPEVISDKIKKLKDNLPQFSQAYDFPDAHRTSNMIDRLMQRMDRHLFSTQYFHGTIESANLSIRAWALHENWLQNLLISASLGGLGMGPPNPL</sequence>
<evidence type="ECO:0008006" key="4">
    <source>
        <dbReference type="Google" id="ProtNLM"/>
    </source>
</evidence>
<keyword evidence="1" id="KW-0472">Membrane</keyword>